<proteinExistence type="predicted"/>
<keyword evidence="1" id="KW-0732">Signal</keyword>
<dbReference type="Proteomes" id="UP000217431">
    <property type="component" value="Chromosome I"/>
</dbReference>
<accession>A0A0S3ULF4</accession>
<sequence>MVLKKVLLAFSLLLYSVAVDAQDTLRSNKIITKAQLVGIGHVNQLDTYLSPSEYTGSELRYVSHTLRDNGTPILREIIHQAHLSYTHNASEKNNNIGGLYNFQYNLHYAFGKWAVGNGTLAATVGGGIDANIGFLYNMRNGNNPAQAYLNVNLSPSASAAYAFRLWGKPFQVRYEVQAPLVGLMFSPNFGQSYYEIFSKGDYDHNIVPTTFVSAPSLRQMLTLDFTLHHTTLRLGYLGDFQQASVNGLKYHTWSNLLVVGIVRKFSISKIIP</sequence>
<dbReference type="Pfam" id="PF11777">
    <property type="entry name" value="DUF3316"/>
    <property type="match status" value="1"/>
</dbReference>
<dbReference type="EMBL" id="AP014597">
    <property type="protein sequence ID" value="BAU18319.1"/>
    <property type="molecule type" value="Genomic_DNA"/>
</dbReference>
<dbReference type="AlphaFoldDB" id="A0A0S3ULF4"/>
<gene>
    <name evidence="2" type="ORF">PIOMA14_I_1811</name>
</gene>
<evidence type="ECO:0000313" key="3">
    <source>
        <dbReference type="Proteomes" id="UP000217431"/>
    </source>
</evidence>
<feature type="signal peptide" evidence="1">
    <location>
        <begin position="1"/>
        <end position="21"/>
    </location>
</feature>
<dbReference type="STRING" id="28131.BWX40_08965"/>
<feature type="chain" id="PRO_5006619919" description="DUF3316 domain-containing protein" evidence="1">
    <location>
        <begin position="22"/>
        <end position="272"/>
    </location>
</feature>
<dbReference type="InterPro" id="IPR016879">
    <property type="entry name" value="UCP028299"/>
</dbReference>
<evidence type="ECO:0000313" key="2">
    <source>
        <dbReference type="EMBL" id="BAU18319.1"/>
    </source>
</evidence>
<evidence type="ECO:0000256" key="1">
    <source>
        <dbReference type="SAM" id="SignalP"/>
    </source>
</evidence>
<evidence type="ECO:0008006" key="4">
    <source>
        <dbReference type="Google" id="ProtNLM"/>
    </source>
</evidence>
<reference evidence="2 3" key="1">
    <citation type="journal article" date="2016" name="DNA Res.">
        <title>The complete genome sequencing of Prevotella intermedia strain OMA14 and a subsequent fine-scale, intra-species genomic comparison reveal an unusual amplification of conjugative and mobile transposons and identify a novel Prevotella-lineage-specific repeat.</title>
        <authorList>
            <person name="Naito M."/>
            <person name="Ogura Y."/>
            <person name="Itoh T."/>
            <person name="Shoji M."/>
            <person name="Okamoto M."/>
            <person name="Hayashi T."/>
            <person name="Nakayama K."/>
        </authorList>
    </citation>
    <scope>NUCLEOTIDE SEQUENCE [LARGE SCALE GENOMIC DNA]</scope>
    <source>
        <strain evidence="2 3">OMA14</strain>
    </source>
</reference>
<organism evidence="2 3">
    <name type="scientific">Prevotella intermedia</name>
    <dbReference type="NCBI Taxonomy" id="28131"/>
    <lineage>
        <taxon>Bacteria</taxon>
        <taxon>Pseudomonadati</taxon>
        <taxon>Bacteroidota</taxon>
        <taxon>Bacteroidia</taxon>
        <taxon>Bacteroidales</taxon>
        <taxon>Prevotellaceae</taxon>
        <taxon>Prevotella</taxon>
    </lineage>
</organism>
<dbReference type="RefSeq" id="WP_096406508.1">
    <property type="nucleotide sequence ID" value="NZ_AP014597.1"/>
</dbReference>
<protein>
    <recommendedName>
        <fullName evidence="4">DUF3316 domain-containing protein</fullName>
    </recommendedName>
</protein>
<name>A0A0S3ULF4_PREIN</name>